<evidence type="ECO:0000256" key="1">
    <source>
        <dbReference type="SAM" id="MobiDB-lite"/>
    </source>
</evidence>
<gene>
    <name evidence="2" type="ORF">RISW2_22725</name>
</gene>
<dbReference type="eggNOG" id="ENOG50331HA">
    <property type="taxonomic scope" value="Bacteria"/>
</dbReference>
<dbReference type="Gene3D" id="1.20.58.300">
    <property type="entry name" value="FlgN-like"/>
    <property type="match status" value="1"/>
</dbReference>
<dbReference type="Proteomes" id="UP000023430">
    <property type="component" value="Unassembled WGS sequence"/>
</dbReference>
<feature type="compositionally biased region" description="Polar residues" evidence="1">
    <location>
        <begin position="107"/>
        <end position="118"/>
    </location>
</feature>
<dbReference type="InterPro" id="IPR036679">
    <property type="entry name" value="FlgN-like_sf"/>
</dbReference>
<reference evidence="2 3" key="1">
    <citation type="submission" date="2014-01" db="EMBL/GenBank/DDBJ databases">
        <title>Roseivivax isoporae LMG 25204 Genome Sequencing.</title>
        <authorList>
            <person name="Lai Q."/>
            <person name="Li G."/>
            <person name="Shao Z."/>
        </authorList>
    </citation>
    <scope>NUCLEOTIDE SEQUENCE [LARGE SCALE GENOMIC DNA]</scope>
    <source>
        <strain evidence="2 3">LMG 25204</strain>
    </source>
</reference>
<dbReference type="STRING" id="1449351.RISW2_22725"/>
<sequence length="118" mass="12843">MPQTTDTVLKKLNKLLDDERAALVAGDFDRIDELAREKGILLDQLAADMPASGAALAPLQLKLRRNRALFEQALEGLRAVADRLAELRAVGGGGETYDGEGRRQKIKSTAQSTLEKRA</sequence>
<name>X7FA67_9RHOB</name>
<accession>X7FA67</accession>
<dbReference type="GO" id="GO:0044780">
    <property type="term" value="P:bacterial-type flagellum assembly"/>
    <property type="evidence" value="ECO:0007669"/>
    <property type="project" value="InterPro"/>
</dbReference>
<dbReference type="SUPFAM" id="SSF140566">
    <property type="entry name" value="FlgN-like"/>
    <property type="match status" value="1"/>
</dbReference>
<dbReference type="EMBL" id="JAME01000008">
    <property type="protein sequence ID" value="ETX29700.1"/>
    <property type="molecule type" value="Genomic_DNA"/>
</dbReference>
<protein>
    <submittedName>
        <fullName evidence="2">FlgN-like protein</fullName>
    </submittedName>
</protein>
<evidence type="ECO:0000313" key="3">
    <source>
        <dbReference type="Proteomes" id="UP000023430"/>
    </source>
</evidence>
<keyword evidence="3" id="KW-1185">Reference proteome</keyword>
<evidence type="ECO:0000313" key="2">
    <source>
        <dbReference type="EMBL" id="ETX29700.1"/>
    </source>
</evidence>
<proteinExistence type="predicted"/>
<dbReference type="AlphaFoldDB" id="X7FA67"/>
<dbReference type="OrthoDB" id="7862860at2"/>
<feature type="region of interest" description="Disordered" evidence="1">
    <location>
        <begin position="93"/>
        <end position="118"/>
    </location>
</feature>
<organism evidence="2 3">
    <name type="scientific">Roseivivax isoporae LMG 25204</name>
    <dbReference type="NCBI Taxonomy" id="1449351"/>
    <lineage>
        <taxon>Bacteria</taxon>
        <taxon>Pseudomonadati</taxon>
        <taxon>Pseudomonadota</taxon>
        <taxon>Alphaproteobacteria</taxon>
        <taxon>Rhodobacterales</taxon>
        <taxon>Roseobacteraceae</taxon>
        <taxon>Roseivivax</taxon>
    </lineage>
</organism>
<dbReference type="RefSeq" id="WP_043768534.1">
    <property type="nucleotide sequence ID" value="NZ_JAME01000008.1"/>
</dbReference>
<comment type="caution">
    <text evidence="2">The sequence shown here is derived from an EMBL/GenBank/DDBJ whole genome shotgun (WGS) entry which is preliminary data.</text>
</comment>